<feature type="binding site" description="axial binding residue" evidence="9">
    <location>
        <position position="33"/>
    </location>
    <ligand>
        <name>heme b</name>
        <dbReference type="ChEBI" id="CHEBI:60344"/>
    </ligand>
    <ligandPart>
        <name>Fe</name>
        <dbReference type="ChEBI" id="CHEBI:18248"/>
    </ligandPart>
</feature>
<evidence type="ECO:0000256" key="5">
    <source>
        <dbReference type="ARBA" id="ARBA00022617"/>
    </source>
</evidence>
<evidence type="ECO:0000313" key="12">
    <source>
        <dbReference type="EMBL" id="KAF5729244.1"/>
    </source>
</evidence>
<keyword evidence="6 9" id="KW-0479">Metal-binding</keyword>
<dbReference type="PANTHER" id="PTHR31235">
    <property type="entry name" value="PEROXIDASE 25-RELATED"/>
    <property type="match status" value="1"/>
</dbReference>
<name>A0A7J7C544_TRIWF</name>
<dbReference type="InterPro" id="IPR010255">
    <property type="entry name" value="Haem_peroxidase_sf"/>
</dbReference>
<dbReference type="InterPro" id="IPR019793">
    <property type="entry name" value="Peroxidases_heam-ligand_BS"/>
</dbReference>
<comment type="cofactor">
    <cofactor evidence="9">
        <name>heme b</name>
        <dbReference type="ChEBI" id="CHEBI:60344"/>
    </cofactor>
    <text evidence="9">Binds 1 heme b (iron(II)-protoporphyrin IX) group per subunit.</text>
</comment>
<dbReference type="EC" id="1.11.1.7" evidence="3"/>
<evidence type="ECO:0000256" key="7">
    <source>
        <dbReference type="ARBA" id="ARBA00023002"/>
    </source>
</evidence>
<protein>
    <recommendedName>
        <fullName evidence="3">peroxidase</fullName>
        <ecNumber evidence="3">1.11.1.7</ecNumber>
    </recommendedName>
</protein>
<dbReference type="GO" id="GO:0020037">
    <property type="term" value="F:heme binding"/>
    <property type="evidence" value="ECO:0007669"/>
    <property type="project" value="InterPro"/>
</dbReference>
<evidence type="ECO:0000313" key="13">
    <source>
        <dbReference type="Proteomes" id="UP000593562"/>
    </source>
</evidence>
<dbReference type="Gene3D" id="1.10.420.10">
    <property type="entry name" value="Peroxidase, domain 2"/>
    <property type="match status" value="1"/>
</dbReference>
<dbReference type="GO" id="GO:0140825">
    <property type="term" value="F:lactoperoxidase activity"/>
    <property type="evidence" value="ECO:0007669"/>
    <property type="project" value="UniProtKB-EC"/>
</dbReference>
<evidence type="ECO:0000256" key="2">
    <source>
        <dbReference type="ARBA" id="ARBA00006873"/>
    </source>
</evidence>
<keyword evidence="8 9" id="KW-0408">Iron</keyword>
<keyword evidence="5" id="KW-0349">Heme</keyword>
<evidence type="ECO:0000256" key="3">
    <source>
        <dbReference type="ARBA" id="ARBA00012313"/>
    </source>
</evidence>
<comment type="caution">
    <text evidence="12">The sequence shown here is derived from an EMBL/GenBank/DDBJ whole genome shotgun (WGS) entry which is preliminary data.</text>
</comment>
<feature type="domain" description="Plant heme peroxidase family profile" evidence="11">
    <location>
        <begin position="1"/>
        <end position="76"/>
    </location>
</feature>
<evidence type="ECO:0000256" key="8">
    <source>
        <dbReference type="ARBA" id="ARBA00023004"/>
    </source>
</evidence>
<dbReference type="InterPro" id="IPR002016">
    <property type="entry name" value="Haem_peroxidase"/>
</dbReference>
<keyword evidence="4" id="KW-0575">Peroxidase</keyword>
<reference evidence="12 13" key="1">
    <citation type="journal article" date="2020" name="Nat. Commun.">
        <title>Genome of Tripterygium wilfordii and identification of cytochrome P450 involved in triptolide biosynthesis.</title>
        <authorList>
            <person name="Tu L."/>
            <person name="Su P."/>
            <person name="Zhang Z."/>
            <person name="Gao L."/>
            <person name="Wang J."/>
            <person name="Hu T."/>
            <person name="Zhou J."/>
            <person name="Zhang Y."/>
            <person name="Zhao Y."/>
            <person name="Liu Y."/>
            <person name="Song Y."/>
            <person name="Tong Y."/>
            <person name="Lu Y."/>
            <person name="Yang J."/>
            <person name="Xu C."/>
            <person name="Jia M."/>
            <person name="Peters R.J."/>
            <person name="Huang L."/>
            <person name="Gao W."/>
        </authorList>
    </citation>
    <scope>NUCLEOTIDE SEQUENCE [LARGE SCALE GENOMIC DNA]</scope>
    <source>
        <strain evidence="13">cv. XIE 37</strain>
        <tissue evidence="12">Leaf</tissue>
    </source>
</reference>
<evidence type="ECO:0000256" key="10">
    <source>
        <dbReference type="PIRSR" id="PIRSR600823-5"/>
    </source>
</evidence>
<dbReference type="SUPFAM" id="SSF48113">
    <property type="entry name" value="Heme-dependent peroxidases"/>
    <property type="match status" value="1"/>
</dbReference>
<dbReference type="PROSITE" id="PS50873">
    <property type="entry name" value="PEROXIDASE_4"/>
    <property type="match status" value="1"/>
</dbReference>
<dbReference type="GO" id="GO:0046872">
    <property type="term" value="F:metal ion binding"/>
    <property type="evidence" value="ECO:0007669"/>
    <property type="project" value="UniProtKB-KW"/>
</dbReference>
<keyword evidence="7" id="KW-0560">Oxidoreductase</keyword>
<keyword evidence="9" id="KW-0106">Calcium</keyword>
<evidence type="ECO:0000259" key="11">
    <source>
        <dbReference type="PROSITE" id="PS50873"/>
    </source>
</evidence>
<dbReference type="AlphaFoldDB" id="A0A7J7C544"/>
<dbReference type="InParanoid" id="A0A7J7C544"/>
<evidence type="ECO:0000256" key="6">
    <source>
        <dbReference type="ARBA" id="ARBA00022723"/>
    </source>
</evidence>
<sequence length="84" mass="9412">MAPMGGEDNTTLIEFYQSRGLNVLDLVVLSGTHTIVKATCGSIQWRICNYNKANGVIKNSIDDKYLEYLTRKCSVDGPHIIFIF</sequence>
<dbReference type="Proteomes" id="UP000593562">
    <property type="component" value="Unassembled WGS sequence"/>
</dbReference>
<comment type="catalytic activity">
    <reaction evidence="1">
        <text>2 a phenolic donor + H2O2 = 2 a phenolic radical donor + 2 H2O</text>
        <dbReference type="Rhea" id="RHEA:56136"/>
        <dbReference type="ChEBI" id="CHEBI:15377"/>
        <dbReference type="ChEBI" id="CHEBI:16240"/>
        <dbReference type="ChEBI" id="CHEBI:139520"/>
        <dbReference type="ChEBI" id="CHEBI:139521"/>
        <dbReference type="EC" id="1.11.1.7"/>
    </reaction>
</comment>
<proteinExistence type="inferred from homology"/>
<feature type="disulfide bond" evidence="10">
    <location>
        <begin position="40"/>
        <end position="73"/>
    </location>
</feature>
<dbReference type="InterPro" id="IPR000823">
    <property type="entry name" value="Peroxidase_pln"/>
</dbReference>
<accession>A0A7J7C544</accession>
<dbReference type="EMBL" id="JAAARO010000021">
    <property type="protein sequence ID" value="KAF5729244.1"/>
    <property type="molecule type" value="Genomic_DNA"/>
</dbReference>
<feature type="binding site" evidence="9">
    <location>
        <position position="34"/>
    </location>
    <ligand>
        <name>Ca(2+)</name>
        <dbReference type="ChEBI" id="CHEBI:29108"/>
        <label>2</label>
    </ligand>
</feature>
<organism evidence="12 13">
    <name type="scientific">Tripterygium wilfordii</name>
    <name type="common">Thunder God vine</name>
    <dbReference type="NCBI Taxonomy" id="458696"/>
    <lineage>
        <taxon>Eukaryota</taxon>
        <taxon>Viridiplantae</taxon>
        <taxon>Streptophyta</taxon>
        <taxon>Embryophyta</taxon>
        <taxon>Tracheophyta</taxon>
        <taxon>Spermatophyta</taxon>
        <taxon>Magnoliopsida</taxon>
        <taxon>eudicotyledons</taxon>
        <taxon>Gunneridae</taxon>
        <taxon>Pentapetalae</taxon>
        <taxon>rosids</taxon>
        <taxon>fabids</taxon>
        <taxon>Celastrales</taxon>
        <taxon>Celastraceae</taxon>
        <taxon>Tripterygium</taxon>
    </lineage>
</organism>
<gene>
    <name evidence="12" type="ORF">HS088_TW21G01404</name>
</gene>
<evidence type="ECO:0000256" key="4">
    <source>
        <dbReference type="ARBA" id="ARBA00022559"/>
    </source>
</evidence>
<comment type="cofactor">
    <cofactor evidence="9">
        <name>Ca(2+)</name>
        <dbReference type="ChEBI" id="CHEBI:29108"/>
    </cofactor>
    <text evidence="9">Binds 2 calcium ions per subunit.</text>
</comment>
<dbReference type="Pfam" id="PF00141">
    <property type="entry name" value="peroxidase"/>
    <property type="match status" value="1"/>
</dbReference>
<dbReference type="PROSITE" id="PS00435">
    <property type="entry name" value="PEROXIDASE_1"/>
    <property type="match status" value="1"/>
</dbReference>
<keyword evidence="10" id="KW-1015">Disulfide bond</keyword>
<keyword evidence="13" id="KW-1185">Reference proteome</keyword>
<evidence type="ECO:0000256" key="9">
    <source>
        <dbReference type="PIRSR" id="PIRSR600823-3"/>
    </source>
</evidence>
<dbReference type="GO" id="GO:0006979">
    <property type="term" value="P:response to oxidative stress"/>
    <property type="evidence" value="ECO:0007669"/>
    <property type="project" value="InterPro"/>
</dbReference>
<evidence type="ECO:0000256" key="1">
    <source>
        <dbReference type="ARBA" id="ARBA00000189"/>
    </source>
</evidence>
<comment type="similarity">
    <text evidence="2">Belongs to the peroxidase family. Ascorbate peroxidase subfamily.</text>
</comment>